<feature type="coiled-coil region" evidence="1">
    <location>
        <begin position="52"/>
        <end position="79"/>
    </location>
</feature>
<dbReference type="EMBL" id="GG662644">
    <property type="protein sequence ID" value="EAR99154.2"/>
    <property type="molecule type" value="Genomic_DNA"/>
</dbReference>
<dbReference type="GeneID" id="7834821"/>
<dbReference type="RefSeq" id="XP_001019399.2">
    <property type="nucleotide sequence ID" value="XM_001019399.3"/>
</dbReference>
<evidence type="ECO:0000256" key="2">
    <source>
        <dbReference type="SAM" id="MobiDB-lite"/>
    </source>
</evidence>
<proteinExistence type="predicted"/>
<feature type="coiled-coil region" evidence="1">
    <location>
        <begin position="647"/>
        <end position="833"/>
    </location>
</feature>
<dbReference type="AlphaFoldDB" id="Q23R94"/>
<feature type="coiled-coil region" evidence="1">
    <location>
        <begin position="323"/>
        <end position="398"/>
    </location>
</feature>
<evidence type="ECO:0000313" key="4">
    <source>
        <dbReference type="Proteomes" id="UP000009168"/>
    </source>
</evidence>
<sequence length="1170" mass="139262">MEDESVKTLLRLAQKDEKYLIQLLNEKVKNDSELSAIKLKNEQQQMLLMSQINDFKQLVRKYEDKIQNLESMLRNYDSTQTANKIKADQDEKSLIEYSQAMKHVWNSLIHFYKNLSIQKRAEVCTLVYDDQQVKELFTKLIEYVSEDYQEFQREIGKLQKESIQFKIMKEKYQNFENIKDEMMQRHQNEIKLIEKQKENILEKNALLQNQVADLENQLKLQKQDKQSDQQHQQRKVKNLQQKIDELNQEIENLKSDALRNQPQPMLNHQLLLERQHSFDREKMEYQERLRILTENEISQIQQISEKRLKQQSYEFQSIINQLKEKLSIQKDKLTQNSKHIENLNSIINNTSTITEKEQLLLQQIKQLELQNQSLREDLQIAKDQQLQLNIQNHKLESELSHSKTLIDNLNNILQDFRTKFDHSSDNNLSKIKQLELEKDALIKQINEQNSKIVLVLEENIDRVRKEEKVKRDDQLNELKQLHRIEINQITHKFEQKIIDLKDQIRAQMEKQQLKLDEQNQNQQKMKELFEREIAKYQQQINQINFENQNLLNQYKDETLKQLETVKQEREKDLAIMKEQNDKFKERVRKRALEDVQKEQKQQMEKLQQIISEWEYKYSQVEEKLTNQHRIQTQKIISQYDQQIGELRSINENKQFELEQRVKNLQEQNVSLKQTNIELEQQMRITKLESNKCIESASSYKIMNEELIKNYEQLQNQSLKMQKEHEQEVEKLCSEIKEIKGKVSQIYEEQCNQYLTEQQVFVKNMEKSVNELQSLHKQEVRDLKEQLKEMQILFNLRPSKTEDVKTISQLQEELTQANRKINQFELEYQNMKKTYDVFKPQPQPLSSHAALHQIINNIQLNASSIVIPNNNFSHNQVITTLNNQNSRKAITPTKNQYSPIAGQKLNQNSQQQRVQSSLSNYRLNLSSTDDLIQYQQSQQKSGGKEDILGKTLNDIEFCKLDETVQSKTTINMSKTSNLKRNHKPKRIKTEQEDDDEDREIYIQNIINNNRNQSRIGKLLKEGSQVNSSLDQFKIQDSQSPLKNNLIQQKMKTKFGLKLTLQDAIQKKSYGVSKDKYTFEVGNVQNQLPESDLLHKFNTISNTNNQKQNQNQSNNKNQISSTKRQRFNTISNLGEKNQFLMPKNIQFSRKIRDEQLKCLSMTRPMSSLEFNQ</sequence>
<feature type="coiled-coil region" evidence="1">
    <location>
        <begin position="501"/>
        <end position="623"/>
    </location>
</feature>
<dbReference type="HOGENOM" id="CLU_274240_0_0_1"/>
<feature type="compositionally biased region" description="Low complexity" evidence="2">
    <location>
        <begin position="1101"/>
        <end position="1120"/>
    </location>
</feature>
<protein>
    <submittedName>
        <fullName evidence="3">Uncharacterized protein</fullName>
    </submittedName>
</protein>
<keyword evidence="4" id="KW-1185">Reference proteome</keyword>
<keyword evidence="1" id="KW-0175">Coiled coil</keyword>
<evidence type="ECO:0000313" key="3">
    <source>
        <dbReference type="EMBL" id="EAR99154.2"/>
    </source>
</evidence>
<feature type="coiled-coil region" evidence="1">
    <location>
        <begin position="141"/>
        <end position="256"/>
    </location>
</feature>
<dbReference type="Proteomes" id="UP000009168">
    <property type="component" value="Unassembled WGS sequence"/>
</dbReference>
<accession>Q23R94</accession>
<evidence type="ECO:0000256" key="1">
    <source>
        <dbReference type="SAM" id="Coils"/>
    </source>
</evidence>
<feature type="region of interest" description="Disordered" evidence="2">
    <location>
        <begin position="1101"/>
        <end position="1122"/>
    </location>
</feature>
<dbReference type="OMA" id="IISEWEY"/>
<gene>
    <name evidence="3" type="ORF">TTHERM_00389940</name>
</gene>
<organism evidence="3 4">
    <name type="scientific">Tetrahymena thermophila (strain SB210)</name>
    <dbReference type="NCBI Taxonomy" id="312017"/>
    <lineage>
        <taxon>Eukaryota</taxon>
        <taxon>Sar</taxon>
        <taxon>Alveolata</taxon>
        <taxon>Ciliophora</taxon>
        <taxon>Intramacronucleata</taxon>
        <taxon>Oligohymenophorea</taxon>
        <taxon>Hymenostomatida</taxon>
        <taxon>Tetrahymenina</taxon>
        <taxon>Tetrahymenidae</taxon>
        <taxon>Tetrahymena</taxon>
    </lineage>
</organism>
<dbReference type="InParanoid" id="Q23R94"/>
<dbReference type="KEGG" id="tet:TTHERM_00389940"/>
<name>Q23R94_TETTS</name>
<reference evidence="4" key="1">
    <citation type="journal article" date="2006" name="PLoS Biol.">
        <title>Macronuclear genome sequence of the ciliate Tetrahymena thermophila, a model eukaryote.</title>
        <authorList>
            <person name="Eisen J.A."/>
            <person name="Coyne R.S."/>
            <person name="Wu M."/>
            <person name="Wu D."/>
            <person name="Thiagarajan M."/>
            <person name="Wortman J.R."/>
            <person name="Badger J.H."/>
            <person name="Ren Q."/>
            <person name="Amedeo P."/>
            <person name="Jones K.M."/>
            <person name="Tallon L.J."/>
            <person name="Delcher A.L."/>
            <person name="Salzberg S.L."/>
            <person name="Silva J.C."/>
            <person name="Haas B.J."/>
            <person name="Majoros W.H."/>
            <person name="Farzad M."/>
            <person name="Carlton J.M."/>
            <person name="Smith R.K. Jr."/>
            <person name="Garg J."/>
            <person name="Pearlman R.E."/>
            <person name="Karrer K.M."/>
            <person name="Sun L."/>
            <person name="Manning G."/>
            <person name="Elde N.C."/>
            <person name="Turkewitz A.P."/>
            <person name="Asai D.J."/>
            <person name="Wilkes D.E."/>
            <person name="Wang Y."/>
            <person name="Cai H."/>
            <person name="Collins K."/>
            <person name="Stewart B.A."/>
            <person name="Lee S.R."/>
            <person name="Wilamowska K."/>
            <person name="Weinberg Z."/>
            <person name="Ruzzo W.L."/>
            <person name="Wloga D."/>
            <person name="Gaertig J."/>
            <person name="Frankel J."/>
            <person name="Tsao C.-C."/>
            <person name="Gorovsky M.A."/>
            <person name="Keeling P.J."/>
            <person name="Waller R.F."/>
            <person name="Patron N.J."/>
            <person name="Cherry J.M."/>
            <person name="Stover N.A."/>
            <person name="Krieger C.J."/>
            <person name="del Toro C."/>
            <person name="Ryder H.F."/>
            <person name="Williamson S.C."/>
            <person name="Barbeau R.A."/>
            <person name="Hamilton E.P."/>
            <person name="Orias E."/>
        </authorList>
    </citation>
    <scope>NUCLEOTIDE SEQUENCE [LARGE SCALE GENOMIC DNA]</scope>
    <source>
        <strain evidence="4">SB210</strain>
    </source>
</reference>
<dbReference type="STRING" id="312017.Q23R94"/>